<reference evidence="1 2" key="2">
    <citation type="journal article" date="2017" name="Front. Plant Sci.">
        <title>Gene Classification and Mining of Molecular Markers Useful in Red Clover (Trifolium pratense) Breeding.</title>
        <authorList>
            <person name="Istvanek J."/>
            <person name="Dluhosova J."/>
            <person name="Dluhos P."/>
            <person name="Patkova L."/>
            <person name="Nedelnik J."/>
            <person name="Repkova J."/>
        </authorList>
    </citation>
    <scope>NUCLEOTIDE SEQUENCE [LARGE SCALE GENOMIC DNA]</scope>
    <source>
        <strain evidence="2">cv. Tatra</strain>
        <tissue evidence="1">Young leaves</tissue>
    </source>
</reference>
<evidence type="ECO:0000313" key="2">
    <source>
        <dbReference type="Proteomes" id="UP000236291"/>
    </source>
</evidence>
<organism evidence="1 2">
    <name type="scientific">Trifolium pratense</name>
    <name type="common">Red clover</name>
    <dbReference type="NCBI Taxonomy" id="57577"/>
    <lineage>
        <taxon>Eukaryota</taxon>
        <taxon>Viridiplantae</taxon>
        <taxon>Streptophyta</taxon>
        <taxon>Embryophyta</taxon>
        <taxon>Tracheophyta</taxon>
        <taxon>Spermatophyta</taxon>
        <taxon>Magnoliopsida</taxon>
        <taxon>eudicotyledons</taxon>
        <taxon>Gunneridae</taxon>
        <taxon>Pentapetalae</taxon>
        <taxon>rosids</taxon>
        <taxon>fabids</taxon>
        <taxon>Fabales</taxon>
        <taxon>Fabaceae</taxon>
        <taxon>Papilionoideae</taxon>
        <taxon>50 kb inversion clade</taxon>
        <taxon>NPAAA clade</taxon>
        <taxon>Hologalegina</taxon>
        <taxon>IRL clade</taxon>
        <taxon>Trifolieae</taxon>
        <taxon>Trifolium</taxon>
    </lineage>
</organism>
<dbReference type="EMBL" id="ASHM01006497">
    <property type="protein sequence ID" value="PNY13986.1"/>
    <property type="molecule type" value="Genomic_DNA"/>
</dbReference>
<sequence length="75" mass="8509">MIGGGVGAAATVDRNLNLFFSSWNVTKVVVLCKTDLWKGRKTPFEWMNLAGIWKFMVALTNTKNKLKILFYFPLP</sequence>
<reference evidence="1 2" key="1">
    <citation type="journal article" date="2014" name="Am. J. Bot.">
        <title>Genome assembly and annotation for red clover (Trifolium pratense; Fabaceae).</title>
        <authorList>
            <person name="Istvanek J."/>
            <person name="Jaros M."/>
            <person name="Krenek A."/>
            <person name="Repkova J."/>
        </authorList>
    </citation>
    <scope>NUCLEOTIDE SEQUENCE [LARGE SCALE GENOMIC DNA]</scope>
    <source>
        <strain evidence="2">cv. Tatra</strain>
        <tissue evidence="1">Young leaves</tissue>
    </source>
</reference>
<comment type="caution">
    <text evidence="1">The sequence shown here is derived from an EMBL/GenBank/DDBJ whole genome shotgun (WGS) entry which is preliminary data.</text>
</comment>
<accession>A0A2K3PFB6</accession>
<dbReference type="AlphaFoldDB" id="A0A2K3PFB6"/>
<proteinExistence type="predicted"/>
<name>A0A2K3PFB6_TRIPR</name>
<gene>
    <name evidence="1" type="ORF">L195_g010655</name>
</gene>
<dbReference type="Proteomes" id="UP000236291">
    <property type="component" value="Unassembled WGS sequence"/>
</dbReference>
<evidence type="ECO:0000313" key="1">
    <source>
        <dbReference type="EMBL" id="PNY13986.1"/>
    </source>
</evidence>
<protein>
    <submittedName>
        <fullName evidence="1">Uncharacterized protein</fullName>
    </submittedName>
</protein>